<dbReference type="Gene3D" id="3.30.200.20">
    <property type="entry name" value="Phosphorylase Kinase, domain 1"/>
    <property type="match status" value="1"/>
</dbReference>
<dbReference type="GO" id="GO:0005739">
    <property type="term" value="C:mitochondrion"/>
    <property type="evidence" value="ECO:0007669"/>
    <property type="project" value="TreeGrafter"/>
</dbReference>
<dbReference type="Gene3D" id="3.90.1200.10">
    <property type="match status" value="1"/>
</dbReference>
<dbReference type="EMBL" id="AYKW01000069">
    <property type="protein sequence ID" value="PIL22751.1"/>
    <property type="molecule type" value="Genomic_DNA"/>
</dbReference>
<dbReference type="PANTHER" id="PTHR36091:SF2">
    <property type="entry name" value="AMINOGLYCOSIDE PHOSPHOTRANSFERASE DOMAIN-CONTAINING PROTEIN"/>
    <property type="match status" value="1"/>
</dbReference>
<evidence type="ECO:0000259" key="1">
    <source>
        <dbReference type="Pfam" id="PF01636"/>
    </source>
</evidence>
<dbReference type="InterPro" id="IPR002575">
    <property type="entry name" value="Aminoglycoside_PTrfase"/>
</dbReference>
<proteinExistence type="predicted"/>
<reference evidence="2 3" key="1">
    <citation type="journal article" date="2015" name="Sci. Rep.">
        <title>Chromosome-level genome map provides insights into diverse defense mechanisms in the medicinal fungus Ganoderma sinense.</title>
        <authorList>
            <person name="Zhu Y."/>
            <person name="Xu J."/>
            <person name="Sun C."/>
            <person name="Zhou S."/>
            <person name="Xu H."/>
            <person name="Nelson D.R."/>
            <person name="Qian J."/>
            <person name="Song J."/>
            <person name="Luo H."/>
            <person name="Xiang L."/>
            <person name="Li Y."/>
            <person name="Xu Z."/>
            <person name="Ji A."/>
            <person name="Wang L."/>
            <person name="Lu S."/>
            <person name="Hayward A."/>
            <person name="Sun W."/>
            <person name="Li X."/>
            <person name="Schwartz D.C."/>
            <person name="Wang Y."/>
            <person name="Chen S."/>
        </authorList>
    </citation>
    <scope>NUCLEOTIDE SEQUENCE [LARGE SCALE GENOMIC DNA]</scope>
    <source>
        <strain evidence="2 3">ZZ0214-1</strain>
    </source>
</reference>
<dbReference type="PANTHER" id="PTHR36091">
    <property type="entry name" value="ALTERED INHERITANCE OF MITOCHONDRIA PROTEIN 9, MITOCHONDRIAL"/>
    <property type="match status" value="1"/>
</dbReference>
<sequence length="521" mass="58650">MFSFNDALRHAERRRVFNVDGLRRLAAESVDRSPDDIVDLKKLAEGGFNRTFLITMRCGFQMVARIPYPVTVPKYFAVASEVATMAFLRSVGLPVPEIYGYSPTTDNAVGTEYVFMEFVQGTNLSDIWFDLGEADIISITRQLAELESQMMQVAFPAGGSLYYTKDLENSKVAGRPGITLPEDPRFSVGADTRLPLWFDETAEAALVSGAHKELAYLQRFGRPLWPFQRTRREYYQYKEQSPLDHVENLNRFLSIAPRIVPRDPAPSSNHFCIRHPDLQPSNIIVSGSPDSNSLRIVSLIDWQHASILPPFLHAGIPQRLQNYGDVVSEFMARPSLPENLDDLNDNQQGWERELHRRRLVHYHYVKNTEAHNAPHHAALTDPIGVLRRRLFTHASDPWGGETLALKVDLIQATEDWEALTGAGAGPGDPPCPIAFDAEDVRATMKLDAEQRGTDETFEACQNVIGCAEDGWVPAAHYEAAMQRGREFKKSVLMVAAEESEEVCARAAAHWPFDDMDEEEYM</sequence>
<feature type="domain" description="Aminoglycoside phosphotransferase" evidence="1">
    <location>
        <begin position="40"/>
        <end position="310"/>
    </location>
</feature>
<dbReference type="OrthoDB" id="2831558at2759"/>
<name>A0A2G8RMM5_9APHY</name>
<protein>
    <recommendedName>
        <fullName evidence="1">Aminoglycoside phosphotransferase domain-containing protein</fullName>
    </recommendedName>
</protein>
<organism evidence="2 3">
    <name type="scientific">Ganoderma sinense ZZ0214-1</name>
    <dbReference type="NCBI Taxonomy" id="1077348"/>
    <lineage>
        <taxon>Eukaryota</taxon>
        <taxon>Fungi</taxon>
        <taxon>Dikarya</taxon>
        <taxon>Basidiomycota</taxon>
        <taxon>Agaricomycotina</taxon>
        <taxon>Agaricomycetes</taxon>
        <taxon>Polyporales</taxon>
        <taxon>Polyporaceae</taxon>
        <taxon>Ganoderma</taxon>
    </lineage>
</organism>
<accession>A0A2G8RMM5</accession>
<dbReference type="Proteomes" id="UP000230002">
    <property type="component" value="Unassembled WGS sequence"/>
</dbReference>
<comment type="caution">
    <text evidence="2">The sequence shown here is derived from an EMBL/GenBank/DDBJ whole genome shotgun (WGS) entry which is preliminary data.</text>
</comment>
<evidence type="ECO:0000313" key="2">
    <source>
        <dbReference type="EMBL" id="PIL22751.1"/>
    </source>
</evidence>
<evidence type="ECO:0000313" key="3">
    <source>
        <dbReference type="Proteomes" id="UP000230002"/>
    </source>
</evidence>
<dbReference type="Pfam" id="PF01636">
    <property type="entry name" value="APH"/>
    <property type="match status" value="1"/>
</dbReference>
<dbReference type="STRING" id="1077348.A0A2G8RMM5"/>
<dbReference type="InterPro" id="IPR051035">
    <property type="entry name" value="Mito_inheritance_9"/>
</dbReference>
<keyword evidence="3" id="KW-1185">Reference proteome</keyword>
<gene>
    <name evidence="2" type="ORF">GSI_15444</name>
</gene>
<dbReference type="InterPro" id="IPR011009">
    <property type="entry name" value="Kinase-like_dom_sf"/>
</dbReference>
<dbReference type="AlphaFoldDB" id="A0A2G8RMM5"/>
<dbReference type="SUPFAM" id="SSF56112">
    <property type="entry name" value="Protein kinase-like (PK-like)"/>
    <property type="match status" value="1"/>
</dbReference>